<feature type="active site" description="Charge relay system" evidence="5 6">
    <location>
        <position position="437"/>
    </location>
</feature>
<dbReference type="InterPro" id="IPR036852">
    <property type="entry name" value="Peptidase_S8/S53_dom_sf"/>
</dbReference>
<keyword evidence="2 6" id="KW-0645">Protease</keyword>
<evidence type="ECO:0000256" key="7">
    <source>
        <dbReference type="RuleBase" id="RU003355"/>
    </source>
</evidence>
<evidence type="ECO:0000256" key="6">
    <source>
        <dbReference type="PROSITE-ProRule" id="PRU01240"/>
    </source>
</evidence>
<sequence>MLRTREERSGAFRGSVAVASATVLTLGLAGPASGQVQAVRGTAEQIAAGDGRTLTLITGDRVLIDARGEFAGLIPADGRESIPVRTATIEGEVHAIPLDAVPLINEGTLDRALFNVDGLSREEYRDIGGLPLIVRYDDADGAEDLPGTEGAEVTADLDVIDAEALTVSADEAAGIWAALTSGTGVESVSLDGIVEQALDESVSQIGANEVWDTGYDGTGVTIAVLDTGITTQHADVSGKVLEHVNFSASADTADRRGHGTHVASIAAGTGAMSSGQYTGVAPGAQLLSGKVLDDNGSGFKSDVIEAMQWAVDEQADIVNLSLGWPTDNLDDPLDDAVDALSAQSDTLFVIAAGNEGPGTRTLRTPGVSESALTVGAVDKSDALADFSSRGPQYLNGTIKPDVTAPGVDIGAAASPGSRAERINPVLAPGYVALDGTSMASPHAAGAAALLKQANPEWGGEEIKAALTASAVPGDYSAFEQGAGRIDVAAALEQTVVADPVSISFGNVEWSPNPTTITRDLVYRNLGDEPVTLDLELTTRGPNGAAAPAGTFTLRDDQVTVPAGGTAGVPVVADLAPAGTGHGFYDMTVTATGGGQTVTTPGAFNLDQADFDFDVQVLGAGGEPQTVWTIFFADVRTGRLHQFSSGSSRDIVLPHGSYTMDLIVRETDGNGAQSGSVWLVDPSFVPVEDMTLSFDTTVAEPMSLTVPDPEAEPASLSVGYRSVGAAEGDLGAHNYLSVSSRTENLRTAQIGQLDAGWEFSSYTKAVLHADGKEYHPMNQRTGSFYTGLDREMPLSELARIDVAQGTTLPDRDGMIVVKPPVTSWTTPVQRPLPTTTEVWVQGGTGPWSLEFRQMRGRFEEVTLVADPVAYQAGETYDHTFNAGVFGPVLGADEGLSRQGNTLSARLYPFADGSGHRGTTDYRELFATLYRDGQVHGRSYTRLDEAIFDVPADEADYRLVWEFDRDDLDGDIPPSAVSTRVVLDATFTSAEVPGDTPVALPFSVVRYTPDLGLDSTLPGGRTTGIPVTVQGSAANGGHQSLTVSYSTDGGTTWTPAPLVSGAAQVANPPAGGSVSLRAEVTDAQGNTTTQTIIDAYLTS</sequence>
<dbReference type="GO" id="GO:0004252">
    <property type="term" value="F:serine-type endopeptidase activity"/>
    <property type="evidence" value="ECO:0007669"/>
    <property type="project" value="UniProtKB-UniRule"/>
</dbReference>
<feature type="domain" description="Peptidase S8/S53" evidence="8">
    <location>
        <begin position="217"/>
        <end position="483"/>
    </location>
</feature>
<dbReference type="Gene3D" id="2.60.40.650">
    <property type="match status" value="1"/>
</dbReference>
<evidence type="ECO:0000256" key="3">
    <source>
        <dbReference type="ARBA" id="ARBA00022801"/>
    </source>
</evidence>
<feature type="active site" description="Charge relay system" evidence="5 6">
    <location>
        <position position="226"/>
    </location>
</feature>
<evidence type="ECO:0000256" key="1">
    <source>
        <dbReference type="ARBA" id="ARBA00011073"/>
    </source>
</evidence>
<evidence type="ECO:0000256" key="2">
    <source>
        <dbReference type="ARBA" id="ARBA00022670"/>
    </source>
</evidence>
<dbReference type="PROSITE" id="PS00138">
    <property type="entry name" value="SUBTILASE_SER"/>
    <property type="match status" value="1"/>
</dbReference>
<comment type="similarity">
    <text evidence="1 6 7">Belongs to the peptidase S8 family.</text>
</comment>
<dbReference type="Proteomes" id="UP000194218">
    <property type="component" value="Chromosome"/>
</dbReference>
<evidence type="ECO:0000259" key="8">
    <source>
        <dbReference type="Pfam" id="PF00082"/>
    </source>
</evidence>
<dbReference type="EMBL" id="CP021121">
    <property type="protein sequence ID" value="ARQ69144.1"/>
    <property type="molecule type" value="Genomic_DNA"/>
</dbReference>
<name>A0A1W7CWD6_9ACTN</name>
<evidence type="ECO:0000256" key="5">
    <source>
        <dbReference type="PIRSR" id="PIRSR615500-1"/>
    </source>
</evidence>
<dbReference type="PANTHER" id="PTHR43806">
    <property type="entry name" value="PEPTIDASE S8"/>
    <property type="match status" value="1"/>
</dbReference>
<dbReference type="InterPro" id="IPR022398">
    <property type="entry name" value="Peptidase_S8_His-AS"/>
</dbReference>
<evidence type="ECO:0000313" key="9">
    <source>
        <dbReference type="EMBL" id="ARQ69144.1"/>
    </source>
</evidence>
<gene>
    <name evidence="9" type="ORF">CAG99_09950</name>
</gene>
<dbReference type="KEGG" id="smao:CAG99_09950"/>
<keyword evidence="3 6" id="KW-0378">Hydrolase</keyword>
<dbReference type="PROSITE" id="PS51892">
    <property type="entry name" value="SUBTILASE"/>
    <property type="match status" value="1"/>
</dbReference>
<dbReference type="InterPro" id="IPR050131">
    <property type="entry name" value="Peptidase_S8_subtilisin-like"/>
</dbReference>
<dbReference type="PRINTS" id="PR00723">
    <property type="entry name" value="SUBTILISIN"/>
</dbReference>
<dbReference type="InterPro" id="IPR015500">
    <property type="entry name" value="Peptidase_S8_subtilisin-rel"/>
</dbReference>
<dbReference type="PANTHER" id="PTHR43806:SF65">
    <property type="entry name" value="SERINE PROTEASE APRX"/>
    <property type="match status" value="1"/>
</dbReference>
<dbReference type="InterPro" id="IPR023827">
    <property type="entry name" value="Peptidase_S8_Asp-AS"/>
</dbReference>
<dbReference type="Pfam" id="PF00082">
    <property type="entry name" value="Peptidase_S8"/>
    <property type="match status" value="1"/>
</dbReference>
<feature type="active site" description="Charge relay system" evidence="5 6">
    <location>
        <position position="258"/>
    </location>
</feature>
<dbReference type="Gene3D" id="3.40.50.200">
    <property type="entry name" value="Peptidase S8/S53 domain"/>
    <property type="match status" value="1"/>
</dbReference>
<protein>
    <recommendedName>
        <fullName evidence="8">Peptidase S8/S53 domain-containing protein</fullName>
    </recommendedName>
</protein>
<keyword evidence="10" id="KW-1185">Reference proteome</keyword>
<reference evidence="9 10" key="1">
    <citation type="submission" date="2017-05" db="EMBL/GenBank/DDBJ databases">
        <title>Complete genome sequence of Streptomyces sp. SCSIO 03032 revealed the diverse biosynthetic pathways for its bioactive secondary metabolites.</title>
        <authorList>
            <person name="Ma L."/>
            <person name="Zhu Y."/>
            <person name="Zhang W."/>
            <person name="Zhang G."/>
            <person name="Tian X."/>
            <person name="Zhang S."/>
            <person name="Zhang C."/>
        </authorList>
    </citation>
    <scope>NUCLEOTIDE SEQUENCE [LARGE SCALE GENOMIC DNA]</scope>
    <source>
        <strain evidence="9 10">SCSIO 03032</strain>
    </source>
</reference>
<keyword evidence="4 6" id="KW-0720">Serine protease</keyword>
<dbReference type="InterPro" id="IPR023828">
    <property type="entry name" value="Peptidase_S8_Ser-AS"/>
</dbReference>
<dbReference type="AlphaFoldDB" id="A0A1W7CWD6"/>
<dbReference type="SUPFAM" id="SSF52743">
    <property type="entry name" value="Subtilisin-like"/>
    <property type="match status" value="1"/>
</dbReference>
<accession>A0A1W7CWD6</accession>
<dbReference type="GO" id="GO:0006508">
    <property type="term" value="P:proteolysis"/>
    <property type="evidence" value="ECO:0007669"/>
    <property type="project" value="UniProtKB-KW"/>
</dbReference>
<dbReference type="InterPro" id="IPR000209">
    <property type="entry name" value="Peptidase_S8/S53_dom"/>
</dbReference>
<evidence type="ECO:0000256" key="4">
    <source>
        <dbReference type="ARBA" id="ARBA00022825"/>
    </source>
</evidence>
<evidence type="ECO:0000313" key="10">
    <source>
        <dbReference type="Proteomes" id="UP000194218"/>
    </source>
</evidence>
<proteinExistence type="inferred from homology"/>
<organism evidence="9 10">
    <name type="scientific">Streptomyces marincola</name>
    <dbReference type="NCBI Taxonomy" id="2878388"/>
    <lineage>
        <taxon>Bacteria</taxon>
        <taxon>Bacillati</taxon>
        <taxon>Actinomycetota</taxon>
        <taxon>Actinomycetes</taxon>
        <taxon>Kitasatosporales</taxon>
        <taxon>Streptomycetaceae</taxon>
        <taxon>Streptomyces</taxon>
    </lineage>
</organism>
<dbReference type="PROSITE" id="PS00137">
    <property type="entry name" value="SUBTILASE_HIS"/>
    <property type="match status" value="1"/>
</dbReference>
<dbReference type="PROSITE" id="PS00136">
    <property type="entry name" value="SUBTILASE_ASP"/>
    <property type="match status" value="1"/>
</dbReference>